<dbReference type="AlphaFoldDB" id="A0AAV7J844"/>
<organism evidence="1 2">
    <name type="scientific">Cotesia glomerata</name>
    <name type="common">Lepidopteran parasitic wasp</name>
    <name type="synonym">Apanteles glomeratus</name>
    <dbReference type="NCBI Taxonomy" id="32391"/>
    <lineage>
        <taxon>Eukaryota</taxon>
        <taxon>Metazoa</taxon>
        <taxon>Ecdysozoa</taxon>
        <taxon>Arthropoda</taxon>
        <taxon>Hexapoda</taxon>
        <taxon>Insecta</taxon>
        <taxon>Pterygota</taxon>
        <taxon>Neoptera</taxon>
        <taxon>Endopterygota</taxon>
        <taxon>Hymenoptera</taxon>
        <taxon>Apocrita</taxon>
        <taxon>Ichneumonoidea</taxon>
        <taxon>Braconidae</taxon>
        <taxon>Microgastrinae</taxon>
        <taxon>Cotesia</taxon>
    </lineage>
</organism>
<comment type="caution">
    <text evidence="1">The sequence shown here is derived from an EMBL/GenBank/DDBJ whole genome shotgun (WGS) entry which is preliminary data.</text>
</comment>
<accession>A0AAV7J844</accession>
<evidence type="ECO:0000313" key="1">
    <source>
        <dbReference type="EMBL" id="KAH0567462.1"/>
    </source>
</evidence>
<sequence>MKIQNTLYQIPTIYYYIILALIVKIDGKTVPLEKLSLGDIVNINNLNQFSTKVLGHVFNDYEDAKFSYELNESAHLSIISSKKICLDSNSAASRFFPGIFVNQRRFLSAKSLFQTDYVKTKLFPTNSSYINDETFTYGTIKVCGNIRVQNMKIKMIEKNEASKFNSSKFYLADLINGRCLFQVFVNPKNVCRSKNNKKQFFKLCILKSRIITTDNNNTKENFVNDYLTANQSLFTFKSLPLSNRTEILSILKNDTVVDLSFHSLPKLIKLPGNYHKPIIRHKLMMNLQPGDMINIDDLFKFNESYLSVDNLAIETKNYVTSPKISYIHSNCTNDPYFGKLRNFYSFTDLFELILKRNNYGVNSKYLNGNFTCLKLTICNSFSGQELKNFVRVINVNERKNFGQYKLFFDRENFIIRTKAGNKNHYVTKAEKGNCLFQALMFPAGIVSINEEVGYADSDLLLDSLAHSGEIISASNNRTLEKWAKNLINARSSTIDASLGLINFIKNTTDLISIWRELDNNQALMSLQLHPLN</sequence>
<evidence type="ECO:0000313" key="2">
    <source>
        <dbReference type="Proteomes" id="UP000826195"/>
    </source>
</evidence>
<dbReference type="Proteomes" id="UP000826195">
    <property type="component" value="Unassembled WGS sequence"/>
</dbReference>
<reference evidence="1 2" key="1">
    <citation type="journal article" date="2021" name="J. Hered.">
        <title>A chromosome-level genome assembly of the parasitoid wasp, Cotesia glomerata (Hymenoptera: Braconidae).</title>
        <authorList>
            <person name="Pinto B.J."/>
            <person name="Weis J.J."/>
            <person name="Gamble T."/>
            <person name="Ode P.J."/>
            <person name="Paul R."/>
            <person name="Zaspel J.M."/>
        </authorList>
    </citation>
    <scope>NUCLEOTIDE SEQUENCE [LARGE SCALE GENOMIC DNA]</scope>
    <source>
        <strain evidence="1">CgM1</strain>
    </source>
</reference>
<gene>
    <name evidence="1" type="ORF">KQX54_010208</name>
</gene>
<keyword evidence="2" id="KW-1185">Reference proteome</keyword>
<proteinExistence type="predicted"/>
<name>A0AAV7J844_COTGL</name>
<dbReference type="EMBL" id="JAHXZJ010000001">
    <property type="protein sequence ID" value="KAH0567462.1"/>
    <property type="molecule type" value="Genomic_DNA"/>
</dbReference>
<protein>
    <submittedName>
        <fullName evidence="1">Uncharacterized protein</fullName>
    </submittedName>
</protein>